<protein>
    <submittedName>
        <fullName evidence="3">Uncharacterized protein</fullName>
    </submittedName>
</protein>
<sequence length="161" mass="18026">MPSFDVVSRTDLMEVDNAINGVKREIKQRFDLAGTKCDIERIDNTLTMIADDTMKLTQVEGLLRGYLARRKVDGGAFEFKATQNATGGTIRQTISINQGIDADLGRKITKAVKGAKIKVQVSIQGSELRMSGKKRDDLQKTIAFIKEMNIEQPLQYVNFRD</sequence>
<dbReference type="PANTHER" id="PTHR30476:SF0">
    <property type="entry name" value="UPF0234 PROTEIN YAJQ"/>
    <property type="match status" value="1"/>
</dbReference>
<gene>
    <name evidence="3" type="ORF">METZ01_LOCUS139745</name>
</gene>
<dbReference type="PANTHER" id="PTHR30476">
    <property type="entry name" value="UPF0234 PROTEIN YAJQ"/>
    <property type="match status" value="1"/>
</dbReference>
<dbReference type="Gene3D" id="3.30.70.860">
    <property type="match status" value="1"/>
</dbReference>
<organism evidence="3">
    <name type="scientific">marine metagenome</name>
    <dbReference type="NCBI Taxonomy" id="408172"/>
    <lineage>
        <taxon>unclassified sequences</taxon>
        <taxon>metagenomes</taxon>
        <taxon>ecological metagenomes</taxon>
    </lineage>
</organism>
<dbReference type="GO" id="GO:0000166">
    <property type="term" value="F:nucleotide binding"/>
    <property type="evidence" value="ECO:0007669"/>
    <property type="project" value="UniProtKB-KW"/>
</dbReference>
<dbReference type="InterPro" id="IPR035570">
    <property type="entry name" value="UPF0234_N"/>
</dbReference>
<comment type="similarity">
    <text evidence="2">Belongs to the YajQ family.</text>
</comment>
<dbReference type="InterPro" id="IPR036183">
    <property type="entry name" value="YajQ-like_sf"/>
</dbReference>
<dbReference type="SUPFAM" id="SSF89963">
    <property type="entry name" value="YajQ-like"/>
    <property type="match status" value="2"/>
</dbReference>
<dbReference type="PROSITE" id="PS50096">
    <property type="entry name" value="IQ"/>
    <property type="match status" value="1"/>
</dbReference>
<dbReference type="InterPro" id="IPR007551">
    <property type="entry name" value="YajQ/Smlt4090-like"/>
</dbReference>
<dbReference type="AlphaFoldDB" id="A0A381ZD79"/>
<dbReference type="Gene3D" id="3.30.70.990">
    <property type="entry name" value="YajQ-like, domain 2"/>
    <property type="match status" value="1"/>
</dbReference>
<dbReference type="HAMAP" id="MF_00632">
    <property type="entry name" value="UPF0234"/>
    <property type="match status" value="1"/>
</dbReference>
<dbReference type="Pfam" id="PF04461">
    <property type="entry name" value="YajQ"/>
    <property type="match status" value="1"/>
</dbReference>
<dbReference type="CDD" id="cd11740">
    <property type="entry name" value="YajQ_like"/>
    <property type="match status" value="1"/>
</dbReference>
<proteinExistence type="inferred from homology"/>
<evidence type="ECO:0000313" key="3">
    <source>
        <dbReference type="EMBL" id="SVA86891.1"/>
    </source>
</evidence>
<keyword evidence="1" id="KW-0547">Nucleotide-binding</keyword>
<name>A0A381ZD79_9ZZZZ</name>
<reference evidence="3" key="1">
    <citation type="submission" date="2018-05" db="EMBL/GenBank/DDBJ databases">
        <authorList>
            <person name="Lanie J.A."/>
            <person name="Ng W.-L."/>
            <person name="Kazmierczak K.M."/>
            <person name="Andrzejewski T.M."/>
            <person name="Davidsen T.M."/>
            <person name="Wayne K.J."/>
            <person name="Tettelin H."/>
            <person name="Glass J.I."/>
            <person name="Rusch D."/>
            <person name="Podicherti R."/>
            <person name="Tsui H.-C.T."/>
            <person name="Winkler M.E."/>
        </authorList>
    </citation>
    <scope>NUCLEOTIDE SEQUENCE</scope>
</reference>
<evidence type="ECO:0000256" key="2">
    <source>
        <dbReference type="ARBA" id="ARBA00093450"/>
    </source>
</evidence>
<dbReference type="GO" id="GO:0005829">
    <property type="term" value="C:cytosol"/>
    <property type="evidence" value="ECO:0007669"/>
    <property type="project" value="TreeGrafter"/>
</dbReference>
<dbReference type="InterPro" id="IPR035571">
    <property type="entry name" value="UPF0234-like_C"/>
</dbReference>
<dbReference type="EMBL" id="UINC01020771">
    <property type="protein sequence ID" value="SVA86891.1"/>
    <property type="molecule type" value="Genomic_DNA"/>
</dbReference>
<dbReference type="NCBIfam" id="NF003819">
    <property type="entry name" value="PRK05412.1"/>
    <property type="match status" value="1"/>
</dbReference>
<accession>A0A381ZD79</accession>
<evidence type="ECO:0000256" key="1">
    <source>
        <dbReference type="ARBA" id="ARBA00022741"/>
    </source>
</evidence>